<gene>
    <name evidence="1" type="ORF">L2E82_30402</name>
</gene>
<dbReference type="Proteomes" id="UP001055811">
    <property type="component" value="Linkage Group LG05"/>
</dbReference>
<evidence type="ECO:0000313" key="2">
    <source>
        <dbReference type="Proteomes" id="UP001055811"/>
    </source>
</evidence>
<keyword evidence="2" id="KW-1185">Reference proteome</keyword>
<sequence length="120" mass="13342">MDGLIIRLTRKKFEKTPPLHRLFSIGLSTTTNASSMFRAFAVTHSHRLFSSIVEEGGIAALLEVIGDSTSVKGKEFAVVTLIQLCEWVNSTRNRALLVGERASTTLSRRKRKDIGMSSYK</sequence>
<evidence type="ECO:0000313" key="1">
    <source>
        <dbReference type="EMBL" id="KAI3739987.1"/>
    </source>
</evidence>
<name>A0ACB9D073_CICIN</name>
<organism evidence="1 2">
    <name type="scientific">Cichorium intybus</name>
    <name type="common">Chicory</name>
    <dbReference type="NCBI Taxonomy" id="13427"/>
    <lineage>
        <taxon>Eukaryota</taxon>
        <taxon>Viridiplantae</taxon>
        <taxon>Streptophyta</taxon>
        <taxon>Embryophyta</taxon>
        <taxon>Tracheophyta</taxon>
        <taxon>Spermatophyta</taxon>
        <taxon>Magnoliopsida</taxon>
        <taxon>eudicotyledons</taxon>
        <taxon>Gunneridae</taxon>
        <taxon>Pentapetalae</taxon>
        <taxon>asterids</taxon>
        <taxon>campanulids</taxon>
        <taxon>Asterales</taxon>
        <taxon>Asteraceae</taxon>
        <taxon>Cichorioideae</taxon>
        <taxon>Cichorieae</taxon>
        <taxon>Cichoriinae</taxon>
        <taxon>Cichorium</taxon>
    </lineage>
</organism>
<reference evidence="1 2" key="2">
    <citation type="journal article" date="2022" name="Mol. Ecol. Resour.">
        <title>The genomes of chicory, endive, great burdock and yacon provide insights into Asteraceae paleo-polyploidization history and plant inulin production.</title>
        <authorList>
            <person name="Fan W."/>
            <person name="Wang S."/>
            <person name="Wang H."/>
            <person name="Wang A."/>
            <person name="Jiang F."/>
            <person name="Liu H."/>
            <person name="Zhao H."/>
            <person name="Xu D."/>
            <person name="Zhang Y."/>
        </authorList>
    </citation>
    <scope>NUCLEOTIDE SEQUENCE [LARGE SCALE GENOMIC DNA]</scope>
    <source>
        <strain evidence="2">cv. Punajuju</strain>
        <tissue evidence="1">Leaves</tissue>
    </source>
</reference>
<dbReference type="EMBL" id="CM042013">
    <property type="protein sequence ID" value="KAI3739987.1"/>
    <property type="molecule type" value="Genomic_DNA"/>
</dbReference>
<reference evidence="2" key="1">
    <citation type="journal article" date="2022" name="Mol. Ecol. Resour.">
        <title>The genomes of chicory, endive, great burdock and yacon provide insights into Asteraceae palaeo-polyploidization history and plant inulin production.</title>
        <authorList>
            <person name="Fan W."/>
            <person name="Wang S."/>
            <person name="Wang H."/>
            <person name="Wang A."/>
            <person name="Jiang F."/>
            <person name="Liu H."/>
            <person name="Zhao H."/>
            <person name="Xu D."/>
            <person name="Zhang Y."/>
        </authorList>
    </citation>
    <scope>NUCLEOTIDE SEQUENCE [LARGE SCALE GENOMIC DNA]</scope>
    <source>
        <strain evidence="2">cv. Punajuju</strain>
    </source>
</reference>
<proteinExistence type="predicted"/>
<protein>
    <submittedName>
        <fullName evidence="1">Uncharacterized protein</fullName>
    </submittedName>
</protein>
<comment type="caution">
    <text evidence="1">The sequence shown here is derived from an EMBL/GenBank/DDBJ whole genome shotgun (WGS) entry which is preliminary data.</text>
</comment>
<accession>A0ACB9D073</accession>